<evidence type="ECO:0000313" key="1">
    <source>
        <dbReference type="EMBL" id="KFB47637.1"/>
    </source>
</evidence>
<gene>
    <name evidence="1" type="ORF">ZHAS_00015678</name>
</gene>
<sequence>MFMICHLAHIIRSELLQDLSFSEANVPFEALLLPSTDARLWACVCVSTNGKITSNIVYRLASGCLQLFTEGLLILRQRRHCADIARVDDFWNANVILRFVRMSERRKRKTFLPTMVSTIDGASSYCLWVAVG</sequence>
<dbReference type="Proteomes" id="UP000030765">
    <property type="component" value="Unassembled WGS sequence"/>
</dbReference>
<accession>A0A084WBP3</accession>
<protein>
    <submittedName>
        <fullName evidence="1 2">6-phosphogluconate dehydrogenase-like protein</fullName>
    </submittedName>
</protein>
<organism evidence="1">
    <name type="scientific">Anopheles sinensis</name>
    <name type="common">Mosquito</name>
    <dbReference type="NCBI Taxonomy" id="74873"/>
    <lineage>
        <taxon>Eukaryota</taxon>
        <taxon>Metazoa</taxon>
        <taxon>Ecdysozoa</taxon>
        <taxon>Arthropoda</taxon>
        <taxon>Hexapoda</taxon>
        <taxon>Insecta</taxon>
        <taxon>Pterygota</taxon>
        <taxon>Neoptera</taxon>
        <taxon>Endopterygota</taxon>
        <taxon>Diptera</taxon>
        <taxon>Nematocera</taxon>
        <taxon>Culicoidea</taxon>
        <taxon>Culicidae</taxon>
        <taxon>Anophelinae</taxon>
        <taxon>Anopheles</taxon>
    </lineage>
</organism>
<reference evidence="2" key="2">
    <citation type="submission" date="2020-05" db="UniProtKB">
        <authorList>
            <consortium name="EnsemblMetazoa"/>
        </authorList>
    </citation>
    <scope>IDENTIFICATION</scope>
</reference>
<keyword evidence="3" id="KW-1185">Reference proteome</keyword>
<name>A0A084WBP3_ANOSI</name>
<dbReference type="AlphaFoldDB" id="A0A084WBP3"/>
<proteinExistence type="predicted"/>
<dbReference type="EMBL" id="ATLV01022410">
    <property type="status" value="NOT_ANNOTATED_CDS"/>
    <property type="molecule type" value="Genomic_DNA"/>
</dbReference>
<evidence type="ECO:0000313" key="3">
    <source>
        <dbReference type="Proteomes" id="UP000030765"/>
    </source>
</evidence>
<reference evidence="1 3" key="1">
    <citation type="journal article" date="2014" name="BMC Genomics">
        <title>Genome sequence of Anopheles sinensis provides insight into genetics basis of mosquito competence for malaria parasites.</title>
        <authorList>
            <person name="Zhou D."/>
            <person name="Zhang D."/>
            <person name="Ding G."/>
            <person name="Shi L."/>
            <person name="Hou Q."/>
            <person name="Ye Y."/>
            <person name="Xu Y."/>
            <person name="Zhou H."/>
            <person name="Xiong C."/>
            <person name="Li S."/>
            <person name="Yu J."/>
            <person name="Hong S."/>
            <person name="Yu X."/>
            <person name="Zou P."/>
            <person name="Chen C."/>
            <person name="Chang X."/>
            <person name="Wang W."/>
            <person name="Lv Y."/>
            <person name="Sun Y."/>
            <person name="Ma L."/>
            <person name="Shen B."/>
            <person name="Zhu C."/>
        </authorList>
    </citation>
    <scope>NUCLEOTIDE SEQUENCE [LARGE SCALE GENOMIC DNA]</scope>
</reference>
<dbReference type="EnsemblMetazoa" id="ASIC015678-RA">
    <property type="protein sequence ID" value="ASIC015678-PA"/>
    <property type="gene ID" value="ASIC015678"/>
</dbReference>
<evidence type="ECO:0000313" key="2">
    <source>
        <dbReference type="EnsemblMetazoa" id="ASIC015678-PA"/>
    </source>
</evidence>
<dbReference type="VEuPathDB" id="VectorBase:ASIC015678"/>
<dbReference type="EMBL" id="KE525332">
    <property type="protein sequence ID" value="KFB47637.1"/>
    <property type="molecule type" value="Genomic_DNA"/>
</dbReference>